<comment type="caution">
    <text evidence="1">The sequence shown here is derived from an EMBL/GenBank/DDBJ whole genome shotgun (WGS) entry which is preliminary data.</text>
</comment>
<dbReference type="Proteomes" id="UP000748752">
    <property type="component" value="Unassembled WGS sequence"/>
</dbReference>
<reference evidence="1 2" key="1">
    <citation type="journal article" date="2020" name="Microorganisms">
        <title>Osmotic Adaptation and Compatible Solute Biosynthesis of Phototrophic Bacteria as Revealed from Genome Analyses.</title>
        <authorList>
            <person name="Imhoff J.F."/>
            <person name="Rahn T."/>
            <person name="Kunzel S."/>
            <person name="Keller A."/>
            <person name="Neulinger S.C."/>
        </authorList>
    </citation>
    <scope>NUCLEOTIDE SEQUENCE [LARGE SCALE GENOMIC DNA]</scope>
    <source>
        <strain evidence="1 2">DSM 6210</strain>
    </source>
</reference>
<name>A0ABS1CGB3_9GAMM</name>
<organism evidence="1 2">
    <name type="scientific">Thiohalocapsa halophila</name>
    <dbReference type="NCBI Taxonomy" id="69359"/>
    <lineage>
        <taxon>Bacteria</taxon>
        <taxon>Pseudomonadati</taxon>
        <taxon>Pseudomonadota</taxon>
        <taxon>Gammaproteobacteria</taxon>
        <taxon>Chromatiales</taxon>
        <taxon>Chromatiaceae</taxon>
        <taxon>Thiohalocapsa</taxon>
    </lineage>
</organism>
<dbReference type="EMBL" id="NRRV01000017">
    <property type="protein sequence ID" value="MBK1630882.1"/>
    <property type="molecule type" value="Genomic_DNA"/>
</dbReference>
<keyword evidence="2" id="KW-1185">Reference proteome</keyword>
<protein>
    <submittedName>
        <fullName evidence="1">Uncharacterized protein</fullName>
    </submittedName>
</protein>
<accession>A0ABS1CGB3</accession>
<evidence type="ECO:0000313" key="2">
    <source>
        <dbReference type="Proteomes" id="UP000748752"/>
    </source>
</evidence>
<sequence length="195" mass="21195">MLLLALSAPKPAAAADVSATARVFAEAMARMMDAMGLLSDDGPSAPAAGAMPGVGAPFGMGQMPWPGMAEGSMPDMGAWMQQMPGMVQLPNVPGWRRTSLEGIWEGRDGGLLIVQAHRFRLYGPHGDYIEGLIQQRGDRIAMYDPEHDIARPYELAQHQGRLVLRDAAGQVYLYRRLWHDDIHYGVSGDAGIPER</sequence>
<gene>
    <name evidence="1" type="ORF">CKO31_09025</name>
</gene>
<evidence type="ECO:0000313" key="1">
    <source>
        <dbReference type="EMBL" id="MBK1630882.1"/>
    </source>
</evidence>
<proteinExistence type="predicted"/>